<dbReference type="RefSeq" id="WP_015692709.1">
    <property type="nucleotide sequence ID" value="NC_016940.1"/>
</dbReference>
<evidence type="ECO:0000256" key="1">
    <source>
        <dbReference type="ARBA" id="ARBA00022670"/>
    </source>
</evidence>
<evidence type="ECO:0000256" key="2">
    <source>
        <dbReference type="ARBA" id="ARBA00022801"/>
    </source>
</evidence>
<dbReference type="STRING" id="984262.SGRA_2365"/>
<dbReference type="PROSITE" id="PS50215">
    <property type="entry name" value="ADAM_MEPRO"/>
    <property type="match status" value="1"/>
</dbReference>
<protein>
    <submittedName>
        <fullName evidence="6">Proprotein convertase p</fullName>
    </submittedName>
</protein>
<keyword evidence="2" id="KW-0378">Hydrolase</keyword>
<dbReference type="NCBIfam" id="TIGR04183">
    <property type="entry name" value="Por_Secre_tail"/>
    <property type="match status" value="1"/>
</dbReference>
<dbReference type="EMBL" id="CP002831">
    <property type="protein sequence ID" value="AFC25094.1"/>
    <property type="molecule type" value="Genomic_DNA"/>
</dbReference>
<dbReference type="InterPro" id="IPR024079">
    <property type="entry name" value="MetalloPept_cat_dom_sf"/>
</dbReference>
<keyword evidence="7" id="KW-1185">Reference proteome</keyword>
<dbReference type="Gene3D" id="2.60.120.260">
    <property type="entry name" value="Galactose-binding domain-like"/>
    <property type="match status" value="1"/>
</dbReference>
<proteinExistence type="predicted"/>
<dbReference type="eggNOG" id="COG1470">
    <property type="taxonomic scope" value="Bacteria"/>
</dbReference>
<name>H6L4R9_SAPGL</name>
<evidence type="ECO:0000313" key="7">
    <source>
        <dbReference type="Proteomes" id="UP000007519"/>
    </source>
</evidence>
<keyword evidence="1" id="KW-0645">Protease</keyword>
<dbReference type="PANTHER" id="PTHR11905">
    <property type="entry name" value="ADAM A DISINTEGRIN AND METALLOPROTEASE DOMAIN"/>
    <property type="match status" value="1"/>
</dbReference>
<dbReference type="InterPro" id="IPR036116">
    <property type="entry name" value="FN3_sf"/>
</dbReference>
<dbReference type="SUPFAM" id="SSF49785">
    <property type="entry name" value="Galactose-binding domain-like"/>
    <property type="match status" value="1"/>
</dbReference>
<dbReference type="Pfam" id="PF01483">
    <property type="entry name" value="P_proprotein"/>
    <property type="match status" value="1"/>
</dbReference>
<dbReference type="Pfam" id="PF18962">
    <property type="entry name" value="Por_Secre_tail"/>
    <property type="match status" value="1"/>
</dbReference>
<feature type="domain" description="P/Homo B" evidence="5">
    <location>
        <begin position="831"/>
        <end position="989"/>
    </location>
</feature>
<dbReference type="PROSITE" id="PS50853">
    <property type="entry name" value="FN3"/>
    <property type="match status" value="1"/>
</dbReference>
<reference evidence="6 7" key="1">
    <citation type="journal article" date="2012" name="Stand. Genomic Sci.">
        <title>Complete genome sequencing and analysis of Saprospira grandis str. Lewin, a predatory marine bacterium.</title>
        <authorList>
            <person name="Saw J.H."/>
            <person name="Yuryev A."/>
            <person name="Kanbe M."/>
            <person name="Hou S."/>
            <person name="Young A.G."/>
            <person name="Aizawa S."/>
            <person name="Alam M."/>
        </authorList>
    </citation>
    <scope>NUCLEOTIDE SEQUENCE [LARGE SCALE GENOMIC DNA]</scope>
    <source>
        <strain evidence="6 7">Lewin</strain>
    </source>
</reference>
<evidence type="ECO:0000259" key="4">
    <source>
        <dbReference type="PROSITE" id="PS50853"/>
    </source>
</evidence>
<dbReference type="InterPro" id="IPR013783">
    <property type="entry name" value="Ig-like_fold"/>
</dbReference>
<sequence>MRILSTIFLSCLMLTGLWAQGQELWQSQTEASIPVLGVRYIQPQAAAYYQLDLDQLQQLLDAAPMEFTPIAQMSQTLISLPMPDGSMQSFDIQESPIMEAALSERFPDIQTFNGRGVTDPSKSLRFDLTPAGFHAMILQADGPTIFIDPVYFKGDKRYYQVYYRSDFRSTVAKNFSCQTETPMSKGQTNKRPLLPKSFGSCELRTYRLALAATGEYTQFHGGTVADALAAQVVSMNRVNAVYERDLAVRMVIVADNYKIIYTNGSTDPYSNASGGAMLGENQTICDDSIGTANYDIGHVFSTGGGGVAYLQSVCNNNKAGGVTGSANPIGDPFDIDYVAHEMGHQFGANHTQNNACNRNGATAMEPGSASTIMGYAGICAPNVQNNSDDHFHGVSLEEMGAFITSSGHSCPTTTPLANNSPVVNNSTNTLVIPANTPFFLTGDAQDQDTADVLTYCWEQMDNQTATMPPLPTATVGPSFRSISPSSNPTRYFPNLADLSAGISPSWEVLSSVSRSYNFRLTVRDNASGGGCTDHVDLSVNVDANSGPFIINYPSATGISWIGTTQETVQWDVANTNNAPVNCTLVDILLSTDGGLTYPTVLATATPNDGSEVITVPNTPSSTCRIMVRASGGNFFDISDNDFEITGASFGYNLSVAMDSLAGCPNSNGSYFVTVTGLLGYTDPVQLSLTGLPTGATASFGNANITPSDTTTLSIALGNAAAGDYSLNLIAQNASDTQSLNLMLSILDGSLAAPSPQQPANQAQGVISPANFSWTASSSAGQSFGIEIATDANFTNIVESASNLSSPSYTSGNLSANTTYYWRVSASNACSNSPNSAVFEFTTADCSIYAAADLPIAIPASGAPTISSNINIPNAGSIIDLNVVNLTGTHSWVSDLTFVLSSPSNSSATLFAQICGGDDDFDVNFDDAAASSQLPCPPVGGGTYQAEDLLSIFNGQNPAGSWTLSVSDGANQDGGSLDSWGLQVCVAAPSNANDAAILDITNLSGRYCNQGDFVPEIEIANFGASALTSLTINYTLDGGSPQSFNWSGNLATNATATVSLPQISVAAGTHSYSVELTAPNGQTDGDLSNNTAATSFTYVSPGQDVTVAITTDNFGSETTWEILNAQSFPIASGGPYQDGTANQTFSLANCLPEGCYTFVIYDSYGDGLNDGQNTGNFLLSDTSGTVLAEMGANFTDSTSRAFCIQPTAVEAIDGLTLFEVFPNPASQTCFVQLQLEQAEQAQLSLVNTLGQELRQYTVDQNWQQQIDLRDLPAGVYYLRLQLDQKQQSQKLIIHR</sequence>
<dbReference type="PANTHER" id="PTHR11905:SF159">
    <property type="entry name" value="ADAM METALLOPROTEASE"/>
    <property type="match status" value="1"/>
</dbReference>
<dbReference type="GO" id="GO:0004252">
    <property type="term" value="F:serine-type endopeptidase activity"/>
    <property type="evidence" value="ECO:0007669"/>
    <property type="project" value="InterPro"/>
</dbReference>
<accession>H6L4R9</accession>
<evidence type="ECO:0000259" key="5">
    <source>
        <dbReference type="PROSITE" id="PS51829"/>
    </source>
</evidence>
<dbReference type="SUPFAM" id="SSF49265">
    <property type="entry name" value="Fibronectin type III"/>
    <property type="match status" value="1"/>
</dbReference>
<gene>
    <name evidence="6" type="ordered locus">SGRA_2365</name>
</gene>
<dbReference type="InterPro" id="IPR001590">
    <property type="entry name" value="Peptidase_M12B"/>
</dbReference>
<dbReference type="InterPro" id="IPR002884">
    <property type="entry name" value="P_dom"/>
</dbReference>
<dbReference type="GO" id="GO:0004222">
    <property type="term" value="F:metalloendopeptidase activity"/>
    <property type="evidence" value="ECO:0007669"/>
    <property type="project" value="InterPro"/>
</dbReference>
<dbReference type="HOGENOM" id="CLU_006954_0_0_10"/>
<organism evidence="6 7">
    <name type="scientific">Saprospira grandis (strain Lewin)</name>
    <dbReference type="NCBI Taxonomy" id="984262"/>
    <lineage>
        <taxon>Bacteria</taxon>
        <taxon>Pseudomonadati</taxon>
        <taxon>Bacteroidota</taxon>
        <taxon>Saprospiria</taxon>
        <taxon>Saprospirales</taxon>
        <taxon>Saprospiraceae</taxon>
        <taxon>Saprospira</taxon>
    </lineage>
</organism>
<dbReference type="Pfam" id="PF13583">
    <property type="entry name" value="Reprolysin_4"/>
    <property type="match status" value="1"/>
</dbReference>
<dbReference type="PROSITE" id="PS51829">
    <property type="entry name" value="P_HOMO_B"/>
    <property type="match status" value="1"/>
</dbReference>
<feature type="domain" description="Peptidase M12B" evidence="3">
    <location>
        <begin position="204"/>
        <end position="415"/>
    </location>
</feature>
<evidence type="ECO:0000259" key="3">
    <source>
        <dbReference type="PROSITE" id="PS50215"/>
    </source>
</evidence>
<dbReference type="KEGG" id="sgn:SGRA_2365"/>
<dbReference type="InterPro" id="IPR008979">
    <property type="entry name" value="Galactose-bd-like_sf"/>
</dbReference>
<dbReference type="Gene3D" id="3.40.390.10">
    <property type="entry name" value="Collagenase (Catalytic Domain)"/>
    <property type="match status" value="1"/>
</dbReference>
<evidence type="ECO:0000313" key="6">
    <source>
        <dbReference type="EMBL" id="AFC25094.1"/>
    </source>
</evidence>
<dbReference type="InterPro" id="IPR003961">
    <property type="entry name" value="FN3_dom"/>
</dbReference>
<dbReference type="Proteomes" id="UP000007519">
    <property type="component" value="Chromosome"/>
</dbReference>
<dbReference type="GO" id="GO:0006508">
    <property type="term" value="P:proteolysis"/>
    <property type="evidence" value="ECO:0007669"/>
    <property type="project" value="UniProtKB-KW"/>
</dbReference>
<dbReference type="SUPFAM" id="SSF55486">
    <property type="entry name" value="Metalloproteases ('zincins'), catalytic domain"/>
    <property type="match status" value="1"/>
</dbReference>
<dbReference type="InterPro" id="IPR026444">
    <property type="entry name" value="Secre_tail"/>
</dbReference>
<dbReference type="eggNOG" id="COG4935">
    <property type="taxonomic scope" value="Bacteria"/>
</dbReference>
<dbReference type="Gene3D" id="2.60.40.10">
    <property type="entry name" value="Immunoglobulins"/>
    <property type="match status" value="3"/>
</dbReference>
<feature type="domain" description="Fibronectin type-III" evidence="4">
    <location>
        <begin position="754"/>
        <end position="845"/>
    </location>
</feature>